<comment type="similarity">
    <text evidence="1 6">Belongs to the peptidase S1B family.</text>
</comment>
<dbReference type="InterPro" id="IPR008256">
    <property type="entry name" value="Peptidase_S1B"/>
</dbReference>
<dbReference type="EMBL" id="LPXO01000002">
    <property type="protein sequence ID" value="KUF11717.1"/>
    <property type="molecule type" value="Genomic_DNA"/>
</dbReference>
<keyword evidence="10" id="KW-1185">Reference proteome</keyword>
<dbReference type="InterPro" id="IPR011050">
    <property type="entry name" value="Pectin_lyase_fold/virulence"/>
</dbReference>
<evidence type="ECO:0000313" key="10">
    <source>
        <dbReference type="Proteomes" id="UP000054396"/>
    </source>
</evidence>
<name>A0A0W7WM99_9RHOB</name>
<evidence type="ECO:0000256" key="5">
    <source>
        <dbReference type="ARBA" id="ARBA00022825"/>
    </source>
</evidence>
<protein>
    <recommendedName>
        <fullName evidence="6">Serine protease</fullName>
        <ecNumber evidence="6">3.4.21.-</ecNumber>
    </recommendedName>
</protein>
<dbReference type="InterPro" id="IPR009003">
    <property type="entry name" value="Peptidase_S1_PA"/>
</dbReference>
<dbReference type="STRING" id="1685382.AVJ23_03790"/>
<dbReference type="PANTHER" id="PTHR36234:SF5">
    <property type="entry name" value="LYSYL ENDOPEPTIDASE"/>
    <property type="match status" value="1"/>
</dbReference>
<evidence type="ECO:0000256" key="6">
    <source>
        <dbReference type="RuleBase" id="RU004296"/>
    </source>
</evidence>
<evidence type="ECO:0000256" key="1">
    <source>
        <dbReference type="ARBA" id="ARBA00008764"/>
    </source>
</evidence>
<dbReference type="PRINTS" id="PR00839">
    <property type="entry name" value="V8PROTEASE"/>
</dbReference>
<reference evidence="9 10" key="1">
    <citation type="submission" date="2015-12" db="EMBL/GenBank/DDBJ databases">
        <authorList>
            <person name="Shamseldin A."/>
            <person name="Moawad H."/>
            <person name="Abd El-Rahim W.M."/>
            <person name="Sadowsky M.J."/>
        </authorList>
    </citation>
    <scope>NUCLEOTIDE SEQUENCE [LARGE SCALE GENOMIC DNA]</scope>
    <source>
        <strain evidence="9 10">SJ5A-1</strain>
    </source>
</reference>
<dbReference type="SUPFAM" id="SSF50494">
    <property type="entry name" value="Trypsin-like serine proteases"/>
    <property type="match status" value="1"/>
</dbReference>
<dbReference type="OrthoDB" id="500593at2"/>
<dbReference type="Gene3D" id="2.40.10.10">
    <property type="entry name" value="Trypsin-like serine proteases"/>
    <property type="match status" value="2"/>
</dbReference>
<keyword evidence="2 6" id="KW-0645">Protease</keyword>
<dbReference type="PANTHER" id="PTHR36234">
    <property type="entry name" value="LYSYL ENDOPEPTIDASE"/>
    <property type="match status" value="1"/>
</dbReference>
<keyword evidence="5 6" id="KW-0720">Serine protease</keyword>
<gene>
    <name evidence="9" type="ORF">AVJ23_03790</name>
</gene>
<accession>A0A0W7WM99</accession>
<evidence type="ECO:0000256" key="4">
    <source>
        <dbReference type="ARBA" id="ARBA00022801"/>
    </source>
</evidence>
<evidence type="ECO:0000256" key="7">
    <source>
        <dbReference type="SAM" id="MobiDB-lite"/>
    </source>
</evidence>
<dbReference type="Pfam" id="PF13229">
    <property type="entry name" value="Beta_helix"/>
    <property type="match status" value="1"/>
</dbReference>
<evidence type="ECO:0000259" key="8">
    <source>
        <dbReference type="Pfam" id="PF13229"/>
    </source>
</evidence>
<dbReference type="SUPFAM" id="SSF51126">
    <property type="entry name" value="Pectin lyase-like"/>
    <property type="match status" value="1"/>
</dbReference>
<dbReference type="SMART" id="SM00710">
    <property type="entry name" value="PbH1"/>
    <property type="match status" value="7"/>
</dbReference>
<keyword evidence="4 6" id="KW-0378">Hydrolase</keyword>
<dbReference type="InterPro" id="IPR043504">
    <property type="entry name" value="Peptidase_S1_PA_chymotrypsin"/>
</dbReference>
<feature type="domain" description="Right handed beta helix" evidence="8">
    <location>
        <begin position="529"/>
        <end position="679"/>
    </location>
</feature>
<evidence type="ECO:0000256" key="2">
    <source>
        <dbReference type="ARBA" id="ARBA00022670"/>
    </source>
</evidence>
<evidence type="ECO:0000256" key="3">
    <source>
        <dbReference type="ARBA" id="ARBA00022729"/>
    </source>
</evidence>
<evidence type="ECO:0000313" key="9">
    <source>
        <dbReference type="EMBL" id="KUF11717.1"/>
    </source>
</evidence>
<comment type="caution">
    <text evidence="9">The sequence shown here is derived from an EMBL/GenBank/DDBJ whole genome shotgun (WGS) entry which is preliminary data.</text>
</comment>
<feature type="signal peptide" evidence="6">
    <location>
        <begin position="1"/>
        <end position="24"/>
    </location>
</feature>
<dbReference type="Proteomes" id="UP000054396">
    <property type="component" value="Unassembled WGS sequence"/>
</dbReference>
<dbReference type="EC" id="3.4.21.-" evidence="6"/>
<proteinExistence type="inferred from homology"/>
<dbReference type="RefSeq" id="WP_058860836.1">
    <property type="nucleotide sequence ID" value="NZ_LPXO01000002.1"/>
</dbReference>
<feature type="chain" id="PRO_5006987799" description="Serine protease" evidence="6">
    <location>
        <begin position="25"/>
        <end position="682"/>
    </location>
</feature>
<organism evidence="9 10">
    <name type="scientific">Pseudoponticoccus marisrubri</name>
    <dbReference type="NCBI Taxonomy" id="1685382"/>
    <lineage>
        <taxon>Bacteria</taxon>
        <taxon>Pseudomonadati</taxon>
        <taxon>Pseudomonadota</taxon>
        <taxon>Alphaproteobacteria</taxon>
        <taxon>Rhodobacterales</taxon>
        <taxon>Roseobacteraceae</taxon>
        <taxon>Pseudoponticoccus</taxon>
    </lineage>
</organism>
<sequence length="682" mass="70274">MSRLPASLARALAVLLLGAASGSAQEPIAFLPEDFGKIVVTPRQSLGGIEFEQAIGSYQNEPVSDYGENSAPRRIGRAVGRLDLLYNNGKTGFCTAFVLDDKHLMTNHHCVPGIDTGGVKAAQFVAGYVEQGREAGAERFTVDPSVVASDVGLDFAVLRVFGRPADRFGTLELVKDAPEDGELYWIIGHPMGQAQHISREGCAASLPAVSDAGKLVHTCDTLGGNSGSPVIRVSDRRVVGLHHAGDSRSGVNFAIPMSQIMARSPVVAAFAPEDSAAPGDTCTALWNEARELGCDGYAVFLDQCADHLFTPLAQGLMTRACTAQPVIDTPDTAREGAPPDGTVPEGPGGTGAPDGAAPGAADKAVDPALIRLAADGSGDLPDLAQAVAAAAPGGRIELGAGLYTLGAEELVVDKPLTLTGPGEGAVAEIRGAAPVLIRWTAKGGSLEKLRLVQSGGKRVAVVLAGGSLRVSQSDLTSEEDSAIVVTDGGALELRDNRFNDGHTGVFVTDEGSSAVIRNNIFLRNARAAVGVSNAARAQITGNLINAAAHTGIEVSRRAEAEIADNRIRQSGVAAIALRIGARAAIQRNTIRAGTTGILVTAEARAEMLRNLVTGQSGAALWVEDDGHVEATANSLTDNDGAGIFVTAAGGVFTGNDLRGNRAGPFLVLGGAGDVVRRDNTVQ</sequence>
<dbReference type="AlphaFoldDB" id="A0A0W7WM99"/>
<keyword evidence="3 6" id="KW-0732">Signal</keyword>
<dbReference type="InterPro" id="IPR012334">
    <property type="entry name" value="Pectin_lyas_fold"/>
</dbReference>
<dbReference type="InterPro" id="IPR039448">
    <property type="entry name" value="Beta_helix"/>
</dbReference>
<dbReference type="Gene3D" id="2.160.20.10">
    <property type="entry name" value="Single-stranded right-handed beta-helix, Pectin lyase-like"/>
    <property type="match status" value="1"/>
</dbReference>
<dbReference type="InterPro" id="IPR006626">
    <property type="entry name" value="PbH1"/>
</dbReference>
<dbReference type="Pfam" id="PF13365">
    <property type="entry name" value="Trypsin_2"/>
    <property type="match status" value="1"/>
</dbReference>
<dbReference type="GO" id="GO:0008236">
    <property type="term" value="F:serine-type peptidase activity"/>
    <property type="evidence" value="ECO:0007669"/>
    <property type="project" value="UniProtKB-KW"/>
</dbReference>
<feature type="region of interest" description="Disordered" evidence="7">
    <location>
        <begin position="329"/>
        <end position="361"/>
    </location>
</feature>
<dbReference type="GO" id="GO:0006508">
    <property type="term" value="P:proteolysis"/>
    <property type="evidence" value="ECO:0007669"/>
    <property type="project" value="UniProtKB-KW"/>
</dbReference>